<dbReference type="GO" id="GO:0016829">
    <property type="term" value="F:lyase activity"/>
    <property type="evidence" value="ECO:0007669"/>
    <property type="project" value="UniProtKB-KW"/>
</dbReference>
<dbReference type="Proteomes" id="UP000534186">
    <property type="component" value="Unassembled WGS sequence"/>
</dbReference>
<evidence type="ECO:0000313" key="2">
    <source>
        <dbReference type="EMBL" id="NYF51765.1"/>
    </source>
</evidence>
<dbReference type="SUPFAM" id="SSF63825">
    <property type="entry name" value="YWTD domain"/>
    <property type="match status" value="1"/>
</dbReference>
<keyword evidence="1" id="KW-0732">Signal</keyword>
<protein>
    <submittedName>
        <fullName evidence="2">Streptogramin lyase</fullName>
    </submittedName>
</protein>
<feature type="chain" id="PRO_5030863565" evidence="1">
    <location>
        <begin position="28"/>
        <end position="347"/>
    </location>
</feature>
<dbReference type="PANTHER" id="PTHR47197:SF3">
    <property type="entry name" value="DIHYDRO-HEME D1 DEHYDROGENASE"/>
    <property type="match status" value="1"/>
</dbReference>
<dbReference type="EMBL" id="JACCCV010000001">
    <property type="protein sequence ID" value="NYF51765.1"/>
    <property type="molecule type" value="Genomic_DNA"/>
</dbReference>
<gene>
    <name evidence="2" type="ORF">HDF12_002130</name>
</gene>
<organism evidence="2 3">
    <name type="scientific">Tunturiibacter lichenicola</name>
    <dbReference type="NCBI Taxonomy" id="2051959"/>
    <lineage>
        <taxon>Bacteria</taxon>
        <taxon>Pseudomonadati</taxon>
        <taxon>Acidobacteriota</taxon>
        <taxon>Terriglobia</taxon>
        <taxon>Terriglobales</taxon>
        <taxon>Acidobacteriaceae</taxon>
        <taxon>Tunturiibacter</taxon>
    </lineage>
</organism>
<dbReference type="Gene3D" id="2.130.10.10">
    <property type="entry name" value="YVTN repeat-like/Quinoprotein amine dehydrogenase"/>
    <property type="match status" value="1"/>
</dbReference>
<dbReference type="InterPro" id="IPR051200">
    <property type="entry name" value="Host-pathogen_enzymatic-act"/>
</dbReference>
<sequence>MTSINHRKARGARFAIAASLIANGAIAAISTRGQQATPPAAALSRPPKVVRTGVTTSGVARPLSDLKPETIYTVEGSPDWSVATKDAVWVSSARVNHVVQLLPSTGKPGLIATVQRPCSGLAYGWGSVWVPSCGTHQLVRLDEATGNVIAEIPADPANSEGGITVGDESIWMVVKPSMLVRVDPNTNTVVSNLELPTASENPAFGDGFVWISSFGHDQLLKIDPKLNKVIATIPVGPKPRFLTIGAGSVWTLNQGDGTISRVDMKTDKLVATIACGIPGEGGEITFGAGSVWTALFDFPLTQVDATNNLPVRQWAGKGGDGVRFGFGSVWLSNLMQGTVWRISPDQK</sequence>
<comment type="caution">
    <text evidence="2">The sequence shown here is derived from an EMBL/GenBank/DDBJ whole genome shotgun (WGS) entry which is preliminary data.</text>
</comment>
<dbReference type="InterPro" id="IPR015943">
    <property type="entry name" value="WD40/YVTN_repeat-like_dom_sf"/>
</dbReference>
<dbReference type="AlphaFoldDB" id="A0A7Y9T9X4"/>
<dbReference type="PANTHER" id="PTHR47197">
    <property type="entry name" value="PROTEIN NIRF"/>
    <property type="match status" value="1"/>
</dbReference>
<proteinExistence type="predicted"/>
<feature type="signal peptide" evidence="1">
    <location>
        <begin position="1"/>
        <end position="27"/>
    </location>
</feature>
<accession>A0A7Y9T9X4</accession>
<reference evidence="2 3" key="1">
    <citation type="submission" date="2020-07" db="EMBL/GenBank/DDBJ databases">
        <title>Genomic Encyclopedia of Type Strains, Phase IV (KMG-V): Genome sequencing to study the core and pangenomes of soil and plant-associated prokaryotes.</title>
        <authorList>
            <person name="Whitman W."/>
        </authorList>
    </citation>
    <scope>NUCLEOTIDE SEQUENCE [LARGE SCALE GENOMIC DNA]</scope>
    <source>
        <strain evidence="2 3">M8UP30</strain>
    </source>
</reference>
<evidence type="ECO:0000313" key="3">
    <source>
        <dbReference type="Proteomes" id="UP000534186"/>
    </source>
</evidence>
<evidence type="ECO:0000256" key="1">
    <source>
        <dbReference type="SAM" id="SignalP"/>
    </source>
</evidence>
<keyword evidence="2" id="KW-0456">Lyase</keyword>
<name>A0A7Y9T9X4_9BACT</name>